<dbReference type="ExpressionAtlas" id="A0A5S9XFD4">
    <property type="expression patterns" value="baseline and differential"/>
</dbReference>
<dbReference type="Proteomes" id="UP000434276">
    <property type="component" value="Unassembled WGS sequence"/>
</dbReference>
<protein>
    <submittedName>
        <fullName evidence="1">Uncharacterized protein</fullName>
    </submittedName>
</protein>
<name>A0A5S9XFD4_ARATH</name>
<evidence type="ECO:0000313" key="2">
    <source>
        <dbReference type="Proteomes" id="UP000434276"/>
    </source>
</evidence>
<organism evidence="1 2">
    <name type="scientific">Arabidopsis thaliana</name>
    <name type="common">Mouse-ear cress</name>
    <dbReference type="NCBI Taxonomy" id="3702"/>
    <lineage>
        <taxon>Eukaryota</taxon>
        <taxon>Viridiplantae</taxon>
        <taxon>Streptophyta</taxon>
        <taxon>Embryophyta</taxon>
        <taxon>Tracheophyta</taxon>
        <taxon>Spermatophyta</taxon>
        <taxon>Magnoliopsida</taxon>
        <taxon>eudicotyledons</taxon>
        <taxon>Gunneridae</taxon>
        <taxon>Pentapetalae</taxon>
        <taxon>rosids</taxon>
        <taxon>malvids</taxon>
        <taxon>Brassicales</taxon>
        <taxon>Brassicaceae</taxon>
        <taxon>Camelineae</taxon>
        <taxon>Arabidopsis</taxon>
    </lineage>
</organism>
<dbReference type="EMBL" id="CACSHJ010000089">
    <property type="protein sequence ID" value="CAA0383604.1"/>
    <property type="molecule type" value="Genomic_DNA"/>
</dbReference>
<sequence>MDLSIDSLLFVQPIASLQQIPMAFLESPRGDQQLAKVKAQASSDRSQSLRVYGTKIVLIIYSGESYEIIEIVQLKDMELDEGYILSSHSSLFRRPKGIVQICPRDAYQLTKKLEGIIKSIHMIVRDRGRFIMELYLKKSASDKCERTKRFNGKEDFRSLK</sequence>
<reference evidence="1 2" key="1">
    <citation type="submission" date="2019-12" db="EMBL/GenBank/DDBJ databases">
        <authorList>
            <person name="Jiao W.-B."/>
            <person name="Schneeberger K."/>
        </authorList>
    </citation>
    <scope>NUCLEOTIDE SEQUENCE [LARGE SCALE GENOMIC DNA]</scope>
    <source>
        <strain evidence="2">cv. C24</strain>
    </source>
</reference>
<gene>
    <name evidence="1" type="ORF">C24_LOCUS13812</name>
</gene>
<evidence type="ECO:0000313" key="1">
    <source>
        <dbReference type="EMBL" id="CAA0383604.1"/>
    </source>
</evidence>
<proteinExistence type="predicted"/>
<accession>A0A5S9XFD4</accession>
<dbReference type="AlphaFoldDB" id="A0A5S9XFD4"/>